<dbReference type="SUPFAM" id="SSF47473">
    <property type="entry name" value="EF-hand"/>
    <property type="match status" value="1"/>
</dbReference>
<dbReference type="SMART" id="SM00054">
    <property type="entry name" value="EFh"/>
    <property type="match status" value="3"/>
</dbReference>
<name>A0A1Y6CJY0_9PROT</name>
<proteinExistence type="predicted"/>
<evidence type="ECO:0000313" key="4">
    <source>
        <dbReference type="Proteomes" id="UP000192917"/>
    </source>
</evidence>
<protein>
    <submittedName>
        <fullName evidence="3">EF hand</fullName>
    </submittedName>
</protein>
<dbReference type="InterPro" id="IPR002048">
    <property type="entry name" value="EF_hand_dom"/>
</dbReference>
<organism evidence="3 4">
    <name type="scientific">Tistlia consotensis USBA 355</name>
    <dbReference type="NCBI Taxonomy" id="560819"/>
    <lineage>
        <taxon>Bacteria</taxon>
        <taxon>Pseudomonadati</taxon>
        <taxon>Pseudomonadota</taxon>
        <taxon>Alphaproteobacteria</taxon>
        <taxon>Rhodospirillales</taxon>
        <taxon>Rhodovibrionaceae</taxon>
        <taxon>Tistlia</taxon>
    </lineage>
</organism>
<evidence type="ECO:0000259" key="2">
    <source>
        <dbReference type="PROSITE" id="PS50222"/>
    </source>
</evidence>
<dbReference type="PROSITE" id="PS00018">
    <property type="entry name" value="EF_HAND_1"/>
    <property type="match status" value="1"/>
</dbReference>
<feature type="domain" description="EF-hand" evidence="2">
    <location>
        <begin position="111"/>
        <end position="146"/>
    </location>
</feature>
<dbReference type="GO" id="GO:0005509">
    <property type="term" value="F:calcium ion binding"/>
    <property type="evidence" value="ECO:0007669"/>
    <property type="project" value="InterPro"/>
</dbReference>
<dbReference type="STRING" id="560819.SAMN05428998_12734"/>
<evidence type="ECO:0000313" key="3">
    <source>
        <dbReference type="EMBL" id="SMF67305.1"/>
    </source>
</evidence>
<accession>A0A1Y6CJY0</accession>
<dbReference type="AlphaFoldDB" id="A0A1Y6CJY0"/>
<sequence>MSISSVSSLISSLQTGLTGSTKTTSSGTTEQQKQGSNPTDQVSLSPEAQALMAMKSLVIEALSGSQPQDDSSVGTDYSGKMREQIFKMADLNQDGVVSQAELEKQAQAGGASKAAADALFKAIDKNGDGGITQDEFKQAAAAQKGSSFGKEMAKLLDLDGDGKVTLAEIEKALTSAGKSQKEASGLAPQALSRLNQAAG</sequence>
<dbReference type="InterPro" id="IPR018247">
    <property type="entry name" value="EF_Hand_1_Ca_BS"/>
</dbReference>
<gene>
    <name evidence="3" type="ORF">SAMN05428998_12734</name>
</gene>
<dbReference type="Gene3D" id="1.10.238.10">
    <property type="entry name" value="EF-hand"/>
    <property type="match status" value="2"/>
</dbReference>
<dbReference type="RefSeq" id="WP_085125379.1">
    <property type="nucleotide sequence ID" value="NZ_FWZX01000027.1"/>
</dbReference>
<evidence type="ECO:0000256" key="1">
    <source>
        <dbReference type="SAM" id="MobiDB-lite"/>
    </source>
</evidence>
<dbReference type="EMBL" id="FWZX01000027">
    <property type="protein sequence ID" value="SMF67305.1"/>
    <property type="molecule type" value="Genomic_DNA"/>
</dbReference>
<feature type="compositionally biased region" description="Low complexity" evidence="1">
    <location>
        <begin position="13"/>
        <end position="36"/>
    </location>
</feature>
<feature type="region of interest" description="Disordered" evidence="1">
    <location>
        <begin position="13"/>
        <end position="47"/>
    </location>
</feature>
<feature type="region of interest" description="Disordered" evidence="1">
    <location>
        <begin position="174"/>
        <end position="199"/>
    </location>
</feature>
<dbReference type="CDD" id="cd00051">
    <property type="entry name" value="EFh"/>
    <property type="match status" value="2"/>
</dbReference>
<feature type="domain" description="EF-hand" evidence="2">
    <location>
        <begin position="150"/>
        <end position="179"/>
    </location>
</feature>
<dbReference type="InterPro" id="IPR011992">
    <property type="entry name" value="EF-hand-dom_pair"/>
</dbReference>
<dbReference type="Pfam" id="PF13499">
    <property type="entry name" value="EF-hand_7"/>
    <property type="match status" value="1"/>
</dbReference>
<dbReference type="Proteomes" id="UP000192917">
    <property type="component" value="Unassembled WGS sequence"/>
</dbReference>
<keyword evidence="4" id="KW-1185">Reference proteome</keyword>
<feature type="compositionally biased region" description="Polar residues" evidence="1">
    <location>
        <begin position="37"/>
        <end position="46"/>
    </location>
</feature>
<dbReference type="Pfam" id="PF13202">
    <property type="entry name" value="EF-hand_5"/>
    <property type="match status" value="1"/>
</dbReference>
<dbReference type="PROSITE" id="PS50222">
    <property type="entry name" value="EF_HAND_2"/>
    <property type="match status" value="2"/>
</dbReference>
<reference evidence="3 4" key="1">
    <citation type="submission" date="2017-04" db="EMBL/GenBank/DDBJ databases">
        <authorList>
            <person name="Afonso C.L."/>
            <person name="Miller P.J."/>
            <person name="Scott M.A."/>
            <person name="Spackman E."/>
            <person name="Goraichik I."/>
            <person name="Dimitrov K.M."/>
            <person name="Suarez D.L."/>
            <person name="Swayne D.E."/>
        </authorList>
    </citation>
    <scope>NUCLEOTIDE SEQUENCE [LARGE SCALE GENOMIC DNA]</scope>
    <source>
        <strain evidence="3 4">USBA 355</strain>
    </source>
</reference>